<dbReference type="GO" id="GO:0055088">
    <property type="term" value="P:lipid homeostasis"/>
    <property type="evidence" value="ECO:0007669"/>
    <property type="project" value="TreeGrafter"/>
</dbReference>
<dbReference type="InterPro" id="IPR029058">
    <property type="entry name" value="AB_hydrolase_fold"/>
</dbReference>
<dbReference type="EMBL" id="LAZP02000196">
    <property type="protein sequence ID" value="PFH59475.1"/>
    <property type="molecule type" value="Genomic_DNA"/>
</dbReference>
<evidence type="ECO:0000259" key="3">
    <source>
        <dbReference type="Pfam" id="PF00561"/>
    </source>
</evidence>
<dbReference type="OrthoDB" id="7457040at2759"/>
<evidence type="ECO:0000256" key="2">
    <source>
        <dbReference type="SAM" id="MobiDB-lite"/>
    </source>
</evidence>
<dbReference type="Pfam" id="PF00561">
    <property type="entry name" value="Abhydrolase_1"/>
    <property type="match status" value="1"/>
</dbReference>
<dbReference type="SUPFAM" id="SSF53474">
    <property type="entry name" value="alpha/beta-Hydrolases"/>
    <property type="match status" value="1"/>
</dbReference>
<dbReference type="PANTHER" id="PTHR42886:SF29">
    <property type="entry name" value="PUMMELIG, ISOFORM A"/>
    <property type="match status" value="1"/>
</dbReference>
<reference evidence="4 5" key="1">
    <citation type="journal article" date="2015" name="BMC Genomics">
        <title>Gene expression during zombie ant biting behavior reflects the complexity underlying fungal parasitic behavioral manipulation.</title>
        <authorList>
            <person name="de Bekker C."/>
            <person name="Ohm R.A."/>
            <person name="Loreto R.G."/>
            <person name="Sebastian A."/>
            <person name="Albert I."/>
            <person name="Merrow M."/>
            <person name="Brachmann A."/>
            <person name="Hughes D.P."/>
        </authorList>
    </citation>
    <scope>NUCLEOTIDE SEQUENCE [LARGE SCALE GENOMIC DNA]</scope>
    <source>
        <strain evidence="4 5">SC16a</strain>
    </source>
</reference>
<dbReference type="InterPro" id="IPR000073">
    <property type="entry name" value="AB_hydrolase_1"/>
</dbReference>
<dbReference type="Proteomes" id="UP000037136">
    <property type="component" value="Unassembled WGS sequence"/>
</dbReference>
<name>A0A2A9PD97_OPHUN</name>
<dbReference type="GO" id="GO:0035965">
    <property type="term" value="P:cardiolipin acyl-chain remodeling"/>
    <property type="evidence" value="ECO:0007669"/>
    <property type="project" value="TreeGrafter"/>
</dbReference>
<comment type="caution">
    <text evidence="4">The sequence shown here is derived from an EMBL/GenBank/DDBJ whole genome shotgun (WGS) entry which is preliminary data.</text>
</comment>
<dbReference type="Gene3D" id="3.40.50.1820">
    <property type="entry name" value="alpha/beta hydrolase"/>
    <property type="match status" value="1"/>
</dbReference>
<reference evidence="4 5" key="2">
    <citation type="journal article" date="2017" name="Sci. Rep.">
        <title>Ant-infecting Ophiocordyceps genomes reveal a high diversity of potential behavioral manipulation genes and a possible major role for enterotoxins.</title>
        <authorList>
            <person name="de Bekker C."/>
            <person name="Ohm R.A."/>
            <person name="Evans H.C."/>
            <person name="Brachmann A."/>
            <person name="Hughes D.P."/>
        </authorList>
    </citation>
    <scope>NUCLEOTIDE SEQUENCE [LARGE SCALE GENOMIC DNA]</scope>
    <source>
        <strain evidence="4 5">SC16a</strain>
    </source>
</reference>
<keyword evidence="5" id="KW-1185">Reference proteome</keyword>
<accession>A0A2A9PD97</accession>
<dbReference type="GO" id="GO:0005743">
    <property type="term" value="C:mitochondrial inner membrane"/>
    <property type="evidence" value="ECO:0007669"/>
    <property type="project" value="TreeGrafter"/>
</dbReference>
<dbReference type="GO" id="GO:0006654">
    <property type="term" value="P:phosphatidic acid biosynthetic process"/>
    <property type="evidence" value="ECO:0007669"/>
    <property type="project" value="TreeGrafter"/>
</dbReference>
<feature type="region of interest" description="Disordered" evidence="2">
    <location>
        <begin position="77"/>
        <end position="114"/>
    </location>
</feature>
<dbReference type="AlphaFoldDB" id="A0A2A9PD97"/>
<protein>
    <recommendedName>
        <fullName evidence="3">AB hydrolase-1 domain-containing protein</fullName>
    </recommendedName>
</protein>
<feature type="domain" description="AB hydrolase-1" evidence="3">
    <location>
        <begin position="197"/>
        <end position="322"/>
    </location>
</feature>
<proteinExistence type="inferred from homology"/>
<comment type="similarity">
    <text evidence="1">Belongs to the peptidase S33 family. ABHD4/ABHD5 subfamily.</text>
</comment>
<evidence type="ECO:0000313" key="5">
    <source>
        <dbReference type="Proteomes" id="UP000037136"/>
    </source>
</evidence>
<feature type="region of interest" description="Disordered" evidence="2">
    <location>
        <begin position="1"/>
        <end position="47"/>
    </location>
</feature>
<dbReference type="STRING" id="268505.A0A2A9PD97"/>
<sequence>MKVHVRSPSSAQPAPGAVPQRKRQPRKRRRLGQTQESETPCVGLKAEARAPTPFPEYLVGSPMLKTAPAVLQRSRISRLSAVPPNPPAMSTTEEALRPQQPPEPEHKPQQRPPSMYFPLGYKDAAYQWWTSVSPVVAERNVLSFIPHIREAVDSLKPSIADPFGTRLWRRSLVQLSGKNRALNEVCVERQGEAVDETLVMVHGYGAGLGFFYKNLEPITRVPGLRLYALDMLGMGNSSRPPFKINAKDREQQVIEAEDWFVDALEEWRKERKLERFTLLGHSLGGYLAVSYAVKYPGHLKKLILASPVGIPEDPYAVNASMPDPPESTMQSEFADDQQTVTAARPTPAAPKRPLPGWLVWLWDANISPFSIVRLTGPLGPRFVSGWSARRFNHLPSAEAQALHDYSFSIFKQKGSGEYALGYILAPGAYARRPVINRIHHVGRQVDASGRTETGFPVVFMYGENDWMDVAAGRAAARRLDDARARALSHASGDDKLGEKGTTRVVVVPKAGHHLYLDNADFFNQILRDEMEDTMRAEKQAAT</sequence>
<dbReference type="GO" id="GO:0042171">
    <property type="term" value="F:lysophosphatidic acid acyltransferase activity"/>
    <property type="evidence" value="ECO:0007669"/>
    <property type="project" value="TreeGrafter"/>
</dbReference>
<dbReference type="PANTHER" id="PTHR42886">
    <property type="entry name" value="RE40534P-RELATED"/>
    <property type="match status" value="1"/>
</dbReference>
<gene>
    <name evidence="4" type="ORF">XA68_12284</name>
</gene>
<dbReference type="GO" id="GO:0004623">
    <property type="term" value="F:phospholipase A2 activity"/>
    <property type="evidence" value="ECO:0007669"/>
    <property type="project" value="TreeGrafter"/>
</dbReference>
<evidence type="ECO:0000313" key="4">
    <source>
        <dbReference type="EMBL" id="PFH59475.1"/>
    </source>
</evidence>
<feature type="compositionally biased region" description="Basic residues" evidence="2">
    <location>
        <begin position="20"/>
        <end position="31"/>
    </location>
</feature>
<organism evidence="4 5">
    <name type="scientific">Ophiocordyceps unilateralis</name>
    <name type="common">Zombie-ant fungus</name>
    <name type="synonym">Torrubia unilateralis</name>
    <dbReference type="NCBI Taxonomy" id="268505"/>
    <lineage>
        <taxon>Eukaryota</taxon>
        <taxon>Fungi</taxon>
        <taxon>Dikarya</taxon>
        <taxon>Ascomycota</taxon>
        <taxon>Pezizomycotina</taxon>
        <taxon>Sordariomycetes</taxon>
        <taxon>Hypocreomycetidae</taxon>
        <taxon>Hypocreales</taxon>
        <taxon>Ophiocordycipitaceae</taxon>
        <taxon>Ophiocordyceps</taxon>
    </lineage>
</organism>
<evidence type="ECO:0000256" key="1">
    <source>
        <dbReference type="ARBA" id="ARBA00038097"/>
    </source>
</evidence>